<dbReference type="InterPro" id="IPR029052">
    <property type="entry name" value="Metallo-depent_PP-like"/>
</dbReference>
<evidence type="ECO:0000256" key="1">
    <source>
        <dbReference type="ARBA" id="ARBA00022801"/>
    </source>
</evidence>
<reference evidence="3 4" key="1">
    <citation type="submission" date="2016-10" db="EMBL/GenBank/DDBJ databases">
        <title>Draft genome sequences of four alkaliphilic bacteria belonging to the Anaerobacillus genus.</title>
        <authorList>
            <person name="Bassil N.M."/>
            <person name="Lloyd J.R."/>
        </authorList>
    </citation>
    <scope>NUCLEOTIDE SEQUENCE [LARGE SCALE GENOMIC DNA]</scope>
    <source>
        <strain evidence="3 4">DSM 18345</strain>
    </source>
</reference>
<comment type="caution">
    <text evidence="3">The sequence shown here is derived from an EMBL/GenBank/DDBJ whole genome shotgun (WGS) entry which is preliminary data.</text>
</comment>
<dbReference type="InterPro" id="IPR014576">
    <property type="entry name" value="Pesterase_YhaO"/>
</dbReference>
<dbReference type="Proteomes" id="UP000179524">
    <property type="component" value="Unassembled WGS sequence"/>
</dbReference>
<dbReference type="RefSeq" id="WP_071310568.1">
    <property type="nucleotide sequence ID" value="NZ_MLQR01000039.1"/>
</dbReference>
<dbReference type="Pfam" id="PF00149">
    <property type="entry name" value="Metallophos"/>
    <property type="match status" value="1"/>
</dbReference>
<dbReference type="PANTHER" id="PTHR30337:SF7">
    <property type="entry name" value="PHOSPHOESTERASE"/>
    <property type="match status" value="1"/>
</dbReference>
<dbReference type="SUPFAM" id="SSF56300">
    <property type="entry name" value="Metallo-dependent phosphatases"/>
    <property type="match status" value="1"/>
</dbReference>
<dbReference type="CDD" id="cd00840">
    <property type="entry name" value="MPP_Mre11_N"/>
    <property type="match status" value="1"/>
</dbReference>
<name>A0A1S2LG92_9BACI</name>
<dbReference type="Gene3D" id="3.60.21.10">
    <property type="match status" value="1"/>
</dbReference>
<feature type="domain" description="Calcineurin-like phosphoesterase" evidence="2">
    <location>
        <begin position="4"/>
        <end position="200"/>
    </location>
</feature>
<sequence>MKNIRFIHAADLHLDSPFQGLKDLPEVLVDRVKESTFEALQRIVFHAIEYQVDFVIFAGDLFDGENRSYKAQSRLKKAFEELDYYGIACYIIHGNHDHLKGNWISLTWPKNVFFFKDQVECFDYKKEEITVHIYGFSYPEKSVTENMTSYYQKVGNANFHIGVLHGTAEGQQGHDSYAPFSVKHLLEKNFDYWALGHIHKKQILHQKPYIVYSGNTQGRHKKELGEKGVYLVELSDTNTTALTFLPTSQIYWEEFVVSIDGIEEVDILKNRCEAVLEEAKKIQKGLFAILRFTGVGQLHDYLIEEVDDLIEILNIGQEEKSSFTYVIDKKVETIGQWDREQLKREQHLVKDIVTVVDRLFDREESMIEILDELYSNPKVKRYVEPLTVEEQKQLLQEAENYLLALLLKEKDE</sequence>
<protein>
    <recommendedName>
        <fullName evidence="2">Calcineurin-like phosphoesterase domain-containing protein</fullName>
    </recommendedName>
</protein>
<keyword evidence="1" id="KW-0378">Hydrolase</keyword>
<dbReference type="InterPro" id="IPR041796">
    <property type="entry name" value="Mre11_N"/>
</dbReference>
<organism evidence="3 4">
    <name type="scientific">Anaerobacillus alkalilacustris</name>
    <dbReference type="NCBI Taxonomy" id="393763"/>
    <lineage>
        <taxon>Bacteria</taxon>
        <taxon>Bacillati</taxon>
        <taxon>Bacillota</taxon>
        <taxon>Bacilli</taxon>
        <taxon>Bacillales</taxon>
        <taxon>Bacillaceae</taxon>
        <taxon>Anaerobacillus</taxon>
    </lineage>
</organism>
<dbReference type="AlphaFoldDB" id="A0A1S2LG92"/>
<dbReference type="InterPro" id="IPR050535">
    <property type="entry name" value="DNA_Repair-Maintenance_Comp"/>
</dbReference>
<proteinExistence type="predicted"/>
<dbReference type="PANTHER" id="PTHR30337">
    <property type="entry name" value="COMPONENT OF ATP-DEPENDENT DSDNA EXONUCLEASE"/>
    <property type="match status" value="1"/>
</dbReference>
<dbReference type="GO" id="GO:0016787">
    <property type="term" value="F:hydrolase activity"/>
    <property type="evidence" value="ECO:0007669"/>
    <property type="project" value="UniProtKB-KW"/>
</dbReference>
<dbReference type="InterPro" id="IPR004843">
    <property type="entry name" value="Calcineurin-like_PHP"/>
</dbReference>
<gene>
    <name evidence="3" type="ORF">BKP37_15700</name>
</gene>
<dbReference type="PIRSF" id="PIRSF033091">
    <property type="entry name" value="Pesterase_YhaO"/>
    <property type="match status" value="1"/>
</dbReference>
<evidence type="ECO:0000313" key="4">
    <source>
        <dbReference type="Proteomes" id="UP000179524"/>
    </source>
</evidence>
<evidence type="ECO:0000313" key="3">
    <source>
        <dbReference type="EMBL" id="OIJ11396.1"/>
    </source>
</evidence>
<accession>A0A1S2LG92</accession>
<evidence type="ECO:0000259" key="2">
    <source>
        <dbReference type="Pfam" id="PF00149"/>
    </source>
</evidence>
<dbReference type="OrthoDB" id="9773856at2"/>
<dbReference type="EMBL" id="MLQR01000039">
    <property type="protein sequence ID" value="OIJ11396.1"/>
    <property type="molecule type" value="Genomic_DNA"/>
</dbReference>
<keyword evidence="4" id="KW-1185">Reference proteome</keyword>